<name>T0KEJ8_COLGC</name>
<comment type="caution">
    <text evidence="1">The sequence shown here is derived from an EMBL/GenBank/DDBJ whole genome shotgun (WGS) entry which is preliminary data.</text>
</comment>
<evidence type="ECO:0000313" key="2">
    <source>
        <dbReference type="Proteomes" id="UP000015530"/>
    </source>
</evidence>
<evidence type="ECO:0000313" key="1">
    <source>
        <dbReference type="EMBL" id="EQB53872.1"/>
    </source>
</evidence>
<proteinExistence type="predicted"/>
<sequence>MSSMDVGGAANIIVANGTQQGV</sequence>
<dbReference type="EMBL" id="AMYD01001289">
    <property type="protein sequence ID" value="EQB53872.1"/>
    <property type="molecule type" value="Genomic_DNA"/>
</dbReference>
<gene>
    <name evidence="1" type="ORF">CGLO_06365</name>
</gene>
<dbReference type="AlphaFoldDB" id="T0KEJ8"/>
<reference evidence="2" key="1">
    <citation type="journal article" date="2013" name="Mol. Plant Microbe Interact.">
        <title>Global aspects of pacC regulation of pathogenicity genes in Colletotrichum gloeosporioides as revealed by transcriptome analysis.</title>
        <authorList>
            <person name="Alkan N."/>
            <person name="Meng X."/>
            <person name="Friedlander G."/>
            <person name="Reuveni E."/>
            <person name="Sukno S."/>
            <person name="Sherman A."/>
            <person name="Thon M."/>
            <person name="Fluhr R."/>
            <person name="Prusky D."/>
        </authorList>
    </citation>
    <scope>NUCLEOTIDE SEQUENCE [LARGE SCALE GENOMIC DNA]</scope>
    <source>
        <strain evidence="2">Cg-14</strain>
    </source>
</reference>
<accession>T0KEJ8</accession>
<organism evidence="1 2">
    <name type="scientific">Colletotrichum gloeosporioides (strain Cg-14)</name>
    <name type="common">Anthracnose fungus</name>
    <name type="synonym">Glomerella cingulata</name>
    <dbReference type="NCBI Taxonomy" id="1237896"/>
    <lineage>
        <taxon>Eukaryota</taxon>
        <taxon>Fungi</taxon>
        <taxon>Dikarya</taxon>
        <taxon>Ascomycota</taxon>
        <taxon>Pezizomycotina</taxon>
        <taxon>Sordariomycetes</taxon>
        <taxon>Hypocreomycetidae</taxon>
        <taxon>Glomerellales</taxon>
        <taxon>Glomerellaceae</taxon>
        <taxon>Colletotrichum</taxon>
        <taxon>Colletotrichum gloeosporioides species complex</taxon>
    </lineage>
</organism>
<dbReference type="HOGENOM" id="CLU_3425079_0_0_1"/>
<dbReference type="Proteomes" id="UP000015530">
    <property type="component" value="Unassembled WGS sequence"/>
</dbReference>
<protein>
    <submittedName>
        <fullName evidence="1">Uncharacterized protein</fullName>
    </submittedName>
</protein>